<feature type="transmembrane region" description="Helical" evidence="1">
    <location>
        <begin position="58"/>
        <end position="79"/>
    </location>
</feature>
<dbReference type="InterPro" id="IPR005182">
    <property type="entry name" value="YdbS-like_PH"/>
</dbReference>
<accession>A0A6M6DYQ6</accession>
<geneLocation type="plasmid" evidence="4">
    <name>pfdu301a</name>
</geneLocation>
<keyword evidence="1" id="KW-0812">Transmembrane</keyword>
<dbReference type="Pfam" id="PF03703">
    <property type="entry name" value="bPH_2"/>
    <property type="match status" value="1"/>
</dbReference>
<evidence type="ECO:0000313" key="4">
    <source>
        <dbReference type="Proteomes" id="UP000501076"/>
    </source>
</evidence>
<dbReference type="AlphaFoldDB" id="A0A6M6DYQ6"/>
<evidence type="ECO:0000259" key="2">
    <source>
        <dbReference type="Pfam" id="PF03703"/>
    </source>
</evidence>
<proteinExistence type="predicted"/>
<gene>
    <name evidence="3" type="ORF">FDZ14_27765</name>
</gene>
<evidence type="ECO:0000313" key="3">
    <source>
        <dbReference type="EMBL" id="QJX79902.1"/>
    </source>
</evidence>
<protein>
    <submittedName>
        <fullName evidence="3">PH domain-containing protein</fullName>
    </submittedName>
</protein>
<organism evidence="3 4">
    <name type="scientific">Priestia megaterium</name>
    <name type="common">Bacillus megaterium</name>
    <dbReference type="NCBI Taxonomy" id="1404"/>
    <lineage>
        <taxon>Bacteria</taxon>
        <taxon>Bacillati</taxon>
        <taxon>Bacillota</taxon>
        <taxon>Bacilli</taxon>
        <taxon>Bacillales</taxon>
        <taxon>Bacillaceae</taxon>
        <taxon>Priestia</taxon>
    </lineage>
</organism>
<keyword evidence="1" id="KW-0472">Membrane</keyword>
<keyword evidence="1" id="KW-1133">Transmembrane helix</keyword>
<feature type="transmembrane region" description="Helical" evidence="1">
    <location>
        <begin position="29"/>
        <end position="52"/>
    </location>
</feature>
<dbReference type="EMBL" id="CP045273">
    <property type="protein sequence ID" value="QJX79902.1"/>
    <property type="molecule type" value="Genomic_DNA"/>
</dbReference>
<sequence length="190" mass="22293">MFSYRLIKVKITIKGEALMKTVDKKSITVWNLETLFFTVIYGIAATIIFYFLNEYNLIRKLYVIVMVVLVANCVLDICLNPSTYRNRKYNLTKETLYIQESGLTVRETKYPTNRFSEYGVTTRDVTIPLRRIQHIDMEQSLLSRLFNLHQVNIFTAGNFQTISYLNKEEAHQLKESVISYMMDMGEKIND</sequence>
<name>A0A6M6DYQ6_PRIMG</name>
<reference evidence="3 4" key="1">
    <citation type="submission" date="2019-10" db="EMBL/GenBank/DDBJ databases">
        <title>Complete genome sequences for adaption low water activity.</title>
        <authorList>
            <person name="Zhao L."/>
            <person name="Zhong J."/>
        </authorList>
    </citation>
    <scope>NUCLEOTIDE SEQUENCE [LARGE SCALE GENOMIC DNA]</scope>
    <source>
        <strain evidence="3 4">FDU301</strain>
        <plasmid evidence="4">pfdu301a</plasmid>
    </source>
</reference>
<dbReference type="Proteomes" id="UP000501076">
    <property type="component" value="Plasmid pFDU301A"/>
</dbReference>
<evidence type="ECO:0000256" key="1">
    <source>
        <dbReference type="SAM" id="Phobius"/>
    </source>
</evidence>
<keyword evidence="3" id="KW-0614">Plasmid</keyword>
<feature type="domain" description="YdbS-like PH" evidence="2">
    <location>
        <begin position="121"/>
        <end position="175"/>
    </location>
</feature>
<dbReference type="PANTHER" id="PTHR34473">
    <property type="entry name" value="UPF0699 TRANSMEMBRANE PROTEIN YDBS"/>
    <property type="match status" value="1"/>
</dbReference>
<dbReference type="PANTHER" id="PTHR34473:SF2">
    <property type="entry name" value="UPF0699 TRANSMEMBRANE PROTEIN YDBT"/>
    <property type="match status" value="1"/>
</dbReference>